<dbReference type="EMBL" id="JBBMES010000020">
    <property type="protein sequence ID" value="MEQ2536019.1"/>
    <property type="molecule type" value="Genomic_DNA"/>
</dbReference>
<gene>
    <name evidence="1" type="ORF">WMO38_13000</name>
</gene>
<reference evidence="1 2" key="1">
    <citation type="submission" date="2024-03" db="EMBL/GenBank/DDBJ databases">
        <title>Human intestinal bacterial collection.</title>
        <authorList>
            <person name="Pauvert C."/>
            <person name="Hitch T.C.A."/>
            <person name="Clavel T."/>
        </authorList>
    </citation>
    <scope>NUCLEOTIDE SEQUENCE [LARGE SCALE GENOMIC DNA]</scope>
    <source>
        <strain evidence="1 2">CLA-JM-H10</strain>
    </source>
</reference>
<evidence type="ECO:0000313" key="1">
    <source>
        <dbReference type="EMBL" id="MEQ2536019.1"/>
    </source>
</evidence>
<name>A0ABV1GR82_9FIRM</name>
<comment type="caution">
    <text evidence="1">The sequence shown here is derived from an EMBL/GenBank/DDBJ whole genome shotgun (WGS) entry which is preliminary data.</text>
</comment>
<sequence length="763" mass="89187">MVTISLDEYGEFEKNENKPLFIAGLIFDDLDKDDEVLAERARIKSYYKKAISDVENTLVESGEYTGSELMYPRDLHSNGNRDRDRNVIKPVKLKISETLSEFIEYGTYNQNPLKGEDDKELPKRKGMYHLFAIIKSADGKKKLLSENAGMLANDEWAANRYFHMASTVVNRLIFHNPLYPDGHASSINIDIATRATGSTRFMDPELRQQFEEQAYSDNIYNQNSDYGYYKIMTPDIYRTLIAQEMVSSDKINVKIDKLNVSSIKYNANRENMEFLYLSDSICSVLGYRLYRYNTCADDWLEDIVDRVKQLNPQNENMVFGYDEIDNYFSKSWNCYENKHYYEALSVTYDAMTKEGKFAEYYKKTWFPYIEDAIKDNISPEDFTIGVNNLEELLMVNNLNQEKSLYLMEQFESMADKVSLKYKSKEMMATALFKLYNTGVSVFSYIGAPATALEYYKKCKKYAYYVGTDAMFATNNKLAGCLTDAFEWDKALNICKENIDNYKAVSDIKRKIWNEENDADFLDEAKMISQLAGLYALKRSNEAEKYFRKALSIFEKGTANYKITQSYLLHYYADMNMQPEFDREITDYLDGKNTYWQMFGYITDMEESAHSLFSVEYAIYVLIRGIFYFHQDEIDDVFWGRLCNIDKIIYMKTGSRPSGHPWEITYKYLEIMAVKRNDDKAVHRFALLKSDCLTRKGTLISAIEQFGKAEAAQYEKNFILRDSVTEKLAEFLCDKFDILKNRKFSDDGNVRYGELTEYFTFMYR</sequence>
<evidence type="ECO:0000313" key="2">
    <source>
        <dbReference type="Proteomes" id="UP001480973"/>
    </source>
</evidence>
<keyword evidence="2" id="KW-1185">Reference proteome</keyword>
<proteinExistence type="predicted"/>
<organism evidence="1 2">
    <name type="scientific">Lachnospira intestinalis</name>
    <dbReference type="NCBI Taxonomy" id="3133158"/>
    <lineage>
        <taxon>Bacteria</taxon>
        <taxon>Bacillati</taxon>
        <taxon>Bacillota</taxon>
        <taxon>Clostridia</taxon>
        <taxon>Lachnospirales</taxon>
        <taxon>Lachnospiraceae</taxon>
        <taxon>Lachnospira</taxon>
    </lineage>
</organism>
<dbReference type="Proteomes" id="UP001480973">
    <property type="component" value="Unassembled WGS sequence"/>
</dbReference>
<accession>A0ABV1GR82</accession>
<dbReference type="InterPro" id="IPR011990">
    <property type="entry name" value="TPR-like_helical_dom_sf"/>
</dbReference>
<dbReference type="Gene3D" id="1.25.40.10">
    <property type="entry name" value="Tetratricopeptide repeat domain"/>
    <property type="match status" value="1"/>
</dbReference>
<protein>
    <submittedName>
        <fullName evidence="1">Tetratricopeptide repeat protein</fullName>
    </submittedName>
</protein>